<organism evidence="1">
    <name type="scientific">Dechloromonas aromatica (strain RCB)</name>
    <dbReference type="NCBI Taxonomy" id="159087"/>
    <lineage>
        <taxon>Bacteria</taxon>
        <taxon>Pseudomonadati</taxon>
        <taxon>Pseudomonadota</taxon>
        <taxon>Betaproteobacteria</taxon>
        <taxon>Rhodocyclales</taxon>
        <taxon>Azonexaceae</taxon>
        <taxon>Dechloromonas</taxon>
    </lineage>
</organism>
<dbReference type="KEGG" id="dar:Daro_4126"/>
<dbReference type="OrthoDB" id="8835810at2"/>
<protein>
    <submittedName>
        <fullName evidence="1">Uncharacterized protein</fullName>
    </submittedName>
</protein>
<reference evidence="1" key="1">
    <citation type="submission" date="2005-08" db="EMBL/GenBank/DDBJ databases">
        <title>Complete sequence of Dechloromonas aromatica RCB.</title>
        <authorList>
            <person name="Salinero K.K."/>
            <person name="Copeland A."/>
            <person name="Lucas S."/>
            <person name="Lapidus A."/>
            <person name="Barry K."/>
            <person name="Detter J.C."/>
            <person name="Glavina T."/>
            <person name="Hammon N."/>
            <person name="Israni S."/>
            <person name="Pitluck S."/>
            <person name="Di Bartolo G."/>
            <person name="Trong S."/>
            <person name="Schmutz J."/>
            <person name="Larimer F."/>
            <person name="Land M."/>
            <person name="Ivanova N."/>
            <person name="Richardson P."/>
        </authorList>
    </citation>
    <scope>NUCLEOTIDE SEQUENCE</scope>
    <source>
        <strain evidence="1">RCB</strain>
    </source>
</reference>
<dbReference type="AlphaFoldDB" id="Q477X9"/>
<evidence type="ECO:0000313" key="1">
    <source>
        <dbReference type="EMBL" id="AAZ48852.1"/>
    </source>
</evidence>
<dbReference type="STRING" id="159087.Daro_4126"/>
<dbReference type="EMBL" id="CP000089">
    <property type="protein sequence ID" value="AAZ48852.1"/>
    <property type="molecule type" value="Genomic_DNA"/>
</dbReference>
<gene>
    <name evidence="1" type="ordered locus">Daro_4126</name>
</gene>
<name>Q477X9_DECAR</name>
<sequence length="335" mass="35451">MKPAVLFCPNQPAFRQQYAAIKEQSLTAGALLPGTPGTLQLRRGTGYAYWYRVYYPVPGKQAETLVGRESDSAAEKAMRAQMEFAESMTRQVGMLRKLGFQVADKITARVLVELHKLGAFEGGLLLAGKLGCIAWLNELGARLRLPAGKPASSPRLELVAPPSFLSQPLAAKLPLVTAAESTNAPTTQTAFTLPGQVLMLTDILVAGSCFGSAVPGPGWSAISIPDHDYLIAGPAPGALLAGGQCIPVRLPQAARLVWHQLAAPHAASERRLALTLAAVVLAQDPWALLTAWETAPATITEPIRPLHDDLLADTAAHPDLQDLITDCLGSPAPTA</sequence>
<dbReference type="eggNOG" id="COG5397">
    <property type="taxonomic scope" value="Bacteria"/>
</dbReference>
<dbReference type="HOGENOM" id="CLU_828247_0_0_4"/>
<accession>Q477X9</accession>
<proteinExistence type="predicted"/>